<evidence type="ECO:0000256" key="4">
    <source>
        <dbReference type="ARBA" id="ARBA00022603"/>
    </source>
</evidence>
<dbReference type="InterPro" id="IPR024960">
    <property type="entry name" value="PEMT/MFAP"/>
</dbReference>
<keyword evidence="4 14" id="KW-0489">Methyltransferase</keyword>
<feature type="topological domain" description="Cytoplasmic" evidence="14">
    <location>
        <begin position="75"/>
        <end position="101"/>
    </location>
</feature>
<dbReference type="PIRSF" id="PIRSF005444">
    <property type="entry name" value="PEMT"/>
    <property type="match status" value="1"/>
</dbReference>
<comment type="function">
    <text evidence="14">Catalyzes the second two steps of the methylation pathway of phosphatidylcholine biosynthesis, the SAM-dependent methylation of phosphatidylmonomethylethanolamine (PMME) to phosphatidyldimethylethanolamine (PDME) and of PDME to phosphatidylcholine (PC).</text>
</comment>
<comment type="subcellular location">
    <subcellularLocation>
        <location evidence="14">Endoplasmic reticulum membrane</location>
        <topology evidence="14">Multi-pass membrane protein</topology>
    </subcellularLocation>
    <subcellularLocation>
        <location evidence="14">Mitochondrion membrane</location>
        <topology evidence="14">Multi-pass membrane protein</topology>
    </subcellularLocation>
</comment>
<evidence type="ECO:0000256" key="6">
    <source>
        <dbReference type="ARBA" id="ARBA00022691"/>
    </source>
</evidence>
<comment type="caution">
    <text evidence="14">Lacks conserved residue(s) required for the propagation of feature annotation.</text>
</comment>
<dbReference type="GO" id="GO:0000773">
    <property type="term" value="F:phosphatidyl-N-methylethanolamine N-methyltransferase activity"/>
    <property type="evidence" value="ECO:0007669"/>
    <property type="project" value="UniProtKB-UniRule"/>
</dbReference>
<dbReference type="GO" id="GO:0005789">
    <property type="term" value="C:endoplasmic reticulum membrane"/>
    <property type="evidence" value="ECO:0007669"/>
    <property type="project" value="UniProtKB-SubCell"/>
</dbReference>
<dbReference type="Proteomes" id="UP001412239">
    <property type="component" value="Unassembled WGS sequence"/>
</dbReference>
<evidence type="ECO:0000256" key="2">
    <source>
        <dbReference type="ARBA" id="ARBA00005189"/>
    </source>
</evidence>
<keyword evidence="3 14" id="KW-0444">Lipid biosynthesis</keyword>
<keyword evidence="11 14" id="KW-0472">Membrane</keyword>
<accession>A0A292Q1T9</accession>
<comment type="catalytic activity">
    <reaction evidence="14">
        <text>a 1,2-diacyl-sn-glycero-3-phospho-N,N-dimethylethanolamine + S-adenosyl-L-methionine = a 1,2-diacyl-sn-glycero-3-phosphocholine + S-adenosyl-L-homocysteine + H(+)</text>
        <dbReference type="Rhea" id="RHEA:32739"/>
        <dbReference type="ChEBI" id="CHEBI:15378"/>
        <dbReference type="ChEBI" id="CHEBI:57643"/>
        <dbReference type="ChEBI" id="CHEBI:57856"/>
        <dbReference type="ChEBI" id="CHEBI:59789"/>
        <dbReference type="ChEBI" id="CHEBI:64572"/>
    </reaction>
</comment>
<keyword evidence="6 14" id="KW-0949">S-adenosyl-L-methionine</keyword>
<dbReference type="EC" id="2.1.1.71" evidence="14"/>
<feature type="transmembrane region" description="Helical" evidence="15">
    <location>
        <begin position="99"/>
        <end position="121"/>
    </location>
</feature>
<dbReference type="GO" id="GO:0032259">
    <property type="term" value="P:methylation"/>
    <property type="evidence" value="ECO:0007669"/>
    <property type="project" value="UniProtKB-KW"/>
</dbReference>
<proteinExistence type="inferred from homology"/>
<evidence type="ECO:0000256" key="1">
    <source>
        <dbReference type="ARBA" id="ARBA00004969"/>
    </source>
</evidence>
<feature type="topological domain" description="Cytoplasmic" evidence="14">
    <location>
        <begin position="227"/>
        <end position="253"/>
    </location>
</feature>
<evidence type="ECO:0000256" key="7">
    <source>
        <dbReference type="ARBA" id="ARBA00022692"/>
    </source>
</evidence>
<dbReference type="HAMAP" id="MF_03216">
    <property type="entry name" value="PLMT"/>
    <property type="match status" value="1"/>
</dbReference>
<keyword evidence="13 14" id="KW-1208">Phospholipid metabolism</keyword>
<gene>
    <name evidence="16" type="ORF">GSTUAT00003196001</name>
</gene>
<evidence type="ECO:0000313" key="16">
    <source>
        <dbReference type="EMBL" id="CUS12703.1"/>
    </source>
</evidence>
<evidence type="ECO:0000256" key="15">
    <source>
        <dbReference type="SAM" id="Phobius"/>
    </source>
</evidence>
<feature type="transmembrane region" description="Helical" evidence="15">
    <location>
        <begin position="20"/>
        <end position="39"/>
    </location>
</feature>
<dbReference type="InterPro" id="IPR007318">
    <property type="entry name" value="Phopholipid_MeTrfase"/>
</dbReference>
<evidence type="ECO:0000256" key="11">
    <source>
        <dbReference type="ARBA" id="ARBA00023136"/>
    </source>
</evidence>
<dbReference type="EMBL" id="LN890986">
    <property type="protein sequence ID" value="CUS12703.1"/>
    <property type="molecule type" value="Genomic_DNA"/>
</dbReference>
<evidence type="ECO:0000256" key="12">
    <source>
        <dbReference type="ARBA" id="ARBA00023209"/>
    </source>
</evidence>
<keyword evidence="17" id="KW-1185">Reference proteome</keyword>
<keyword evidence="8 14" id="KW-0256">Endoplasmic reticulum</keyword>
<dbReference type="PANTHER" id="PTHR15458:SF5">
    <property type="entry name" value="PHOSPHATIDYLETHANOLAMINE N-METHYLTRANSFERASE"/>
    <property type="match status" value="1"/>
</dbReference>
<sequence length="253" mass="27972">MSTTLFANSSVMDLVDFDQKSLLVAAGSIAFNPIFWNVVARQEYHNKVLTKLFGGNSRYGCYFLAAVIFGIGIFRDFLYEQALRQQPSLEALQTDAVKLAAAALFFCGNVLVLTSMWALGFTGTYLGRDLRCANDEDGVGKGDYFGILMDHRVTSFPFNVTDAPMYYGSTLAFLGSALCAKFSPHSRITLVFADQVAKLPRFAKPAGLLLTVEVFVIYKIALMFEEYAIPPSPVVPAPNFSFMNRDRAWINGD</sequence>
<keyword evidence="12 14" id="KW-0594">Phospholipid biosynthesis</keyword>
<evidence type="ECO:0000256" key="10">
    <source>
        <dbReference type="ARBA" id="ARBA00023098"/>
    </source>
</evidence>
<name>A0A292Q1T9_9PEZI</name>
<keyword evidence="10 14" id="KW-0443">Lipid metabolism</keyword>
<keyword evidence="7 14" id="KW-0812">Transmembrane</keyword>
<dbReference type="Gene3D" id="1.20.120.1630">
    <property type="match status" value="1"/>
</dbReference>
<keyword evidence="5 14" id="KW-0808">Transferase</keyword>
<feature type="topological domain" description="Lumenal" evidence="14">
    <location>
        <begin position="41"/>
        <end position="52"/>
    </location>
</feature>
<reference evidence="16" key="1">
    <citation type="submission" date="2015-10" db="EMBL/GenBank/DDBJ databases">
        <authorList>
            <person name="Regsiter A."/>
            <person name="william w."/>
        </authorList>
    </citation>
    <scope>NUCLEOTIDE SEQUENCE</scope>
    <source>
        <strain evidence="16">Montdore</strain>
    </source>
</reference>
<keyword evidence="14" id="KW-0496">Mitochondrion</keyword>
<keyword evidence="9 14" id="KW-1133">Transmembrane helix</keyword>
<protein>
    <recommendedName>
        <fullName evidence="14">Phosphatidyl-N-methylethanolamine N-methyltransferase</fullName>
        <ecNumber evidence="14">2.1.1.71</ecNumber>
    </recommendedName>
    <alternativeName>
        <fullName evidence="14">Phospholipid methyltransferase</fullName>
        <shortName evidence="14">PLMT</shortName>
    </alternativeName>
</protein>
<evidence type="ECO:0000256" key="9">
    <source>
        <dbReference type="ARBA" id="ARBA00022989"/>
    </source>
</evidence>
<dbReference type="UniPathway" id="UPA00753"/>
<dbReference type="PROSITE" id="PS51599">
    <property type="entry name" value="SAM_PEMT_PEM2"/>
    <property type="match status" value="1"/>
</dbReference>
<feature type="topological domain" description="Lumenal" evidence="14">
    <location>
        <begin position="1"/>
        <end position="19"/>
    </location>
</feature>
<comment type="pathway">
    <text evidence="1 14">Phospholipid metabolism; phosphatidylcholine biosynthesis.</text>
</comment>
<comment type="similarity">
    <text evidence="14">Belongs to the class VI-like SAM-binding methyltransferase superfamily. PEMT/PEM2 methyltransferase family.</text>
</comment>
<feature type="transmembrane region" description="Helical" evidence="15">
    <location>
        <begin position="59"/>
        <end position="79"/>
    </location>
</feature>
<dbReference type="GO" id="GO:0006656">
    <property type="term" value="P:phosphatidylcholine biosynthetic process"/>
    <property type="evidence" value="ECO:0007669"/>
    <property type="project" value="UniProtKB-UniRule"/>
</dbReference>
<evidence type="ECO:0000256" key="14">
    <source>
        <dbReference type="HAMAP-Rule" id="MF_03216"/>
    </source>
</evidence>
<dbReference type="Pfam" id="PF04191">
    <property type="entry name" value="PEMT"/>
    <property type="match status" value="1"/>
</dbReference>
<feature type="binding site" evidence="14">
    <location>
        <begin position="106"/>
        <end position="108"/>
    </location>
    <ligand>
        <name>S-adenosyl-L-methionine</name>
        <dbReference type="ChEBI" id="CHEBI:59789"/>
    </ligand>
</feature>
<evidence type="ECO:0000256" key="5">
    <source>
        <dbReference type="ARBA" id="ARBA00022679"/>
    </source>
</evidence>
<dbReference type="GO" id="GO:0031966">
    <property type="term" value="C:mitochondrial membrane"/>
    <property type="evidence" value="ECO:0007669"/>
    <property type="project" value="UniProtKB-SubCell"/>
</dbReference>
<dbReference type="AlphaFoldDB" id="A0A292Q1T9"/>
<evidence type="ECO:0000256" key="13">
    <source>
        <dbReference type="ARBA" id="ARBA00023264"/>
    </source>
</evidence>
<organism evidence="16 17">
    <name type="scientific">Tuber aestivum</name>
    <name type="common">summer truffle</name>
    <dbReference type="NCBI Taxonomy" id="59557"/>
    <lineage>
        <taxon>Eukaryota</taxon>
        <taxon>Fungi</taxon>
        <taxon>Dikarya</taxon>
        <taxon>Ascomycota</taxon>
        <taxon>Pezizomycotina</taxon>
        <taxon>Pezizomycetes</taxon>
        <taxon>Pezizales</taxon>
        <taxon>Tuberaceae</taxon>
        <taxon>Tuber</taxon>
    </lineage>
</organism>
<evidence type="ECO:0000256" key="3">
    <source>
        <dbReference type="ARBA" id="ARBA00022516"/>
    </source>
</evidence>
<comment type="pathway">
    <text evidence="2">Lipid metabolism.</text>
</comment>
<comment type="catalytic activity">
    <reaction evidence="14">
        <text>a 1,2-diacyl-sn-glycero-3-phospho-N-methylethanolamine + S-adenosyl-L-methionine = a 1,2-diacyl-sn-glycero-3-phospho-N,N-dimethylethanolamine + S-adenosyl-L-homocysteine + H(+)</text>
        <dbReference type="Rhea" id="RHEA:32735"/>
        <dbReference type="ChEBI" id="CHEBI:15378"/>
        <dbReference type="ChEBI" id="CHEBI:57856"/>
        <dbReference type="ChEBI" id="CHEBI:59789"/>
        <dbReference type="ChEBI" id="CHEBI:64572"/>
        <dbReference type="ChEBI" id="CHEBI:64573"/>
        <dbReference type="EC" id="2.1.1.71"/>
    </reaction>
</comment>
<feature type="intramembrane region" description="Helical" evidence="14">
    <location>
        <begin position="20"/>
        <end position="40"/>
    </location>
</feature>
<dbReference type="PANTHER" id="PTHR15458">
    <property type="entry name" value="PHOSPHATIDYLETHANOLAMINE N-METHYLTRANSFERASE"/>
    <property type="match status" value="1"/>
</dbReference>
<evidence type="ECO:0000256" key="8">
    <source>
        <dbReference type="ARBA" id="ARBA00022824"/>
    </source>
</evidence>
<evidence type="ECO:0000313" key="17">
    <source>
        <dbReference type="Proteomes" id="UP001412239"/>
    </source>
</evidence>